<organism evidence="1 2">
    <name type="scientific">Mycena metata</name>
    <dbReference type="NCBI Taxonomy" id="1033252"/>
    <lineage>
        <taxon>Eukaryota</taxon>
        <taxon>Fungi</taxon>
        <taxon>Dikarya</taxon>
        <taxon>Basidiomycota</taxon>
        <taxon>Agaricomycotina</taxon>
        <taxon>Agaricomycetes</taxon>
        <taxon>Agaricomycetidae</taxon>
        <taxon>Agaricales</taxon>
        <taxon>Marasmiineae</taxon>
        <taxon>Mycenaceae</taxon>
        <taxon>Mycena</taxon>
    </lineage>
</organism>
<protein>
    <submittedName>
        <fullName evidence="1">Uncharacterized protein</fullName>
    </submittedName>
</protein>
<name>A0AAD7J5X4_9AGAR</name>
<keyword evidence="2" id="KW-1185">Reference proteome</keyword>
<comment type="caution">
    <text evidence="1">The sequence shown here is derived from an EMBL/GenBank/DDBJ whole genome shotgun (WGS) entry which is preliminary data.</text>
</comment>
<sequence length="144" mass="16012">MFSSMMGFSIFLRLNAHIYVFSAGLLGGSVAAAVNSAASSRVPVDSLNLKIAEPWNAQCSIGLKGKSYIRAKEIFSECLGRKNKLCCSRWAGDWSEMKKRQVWKPCLAPKSIARGSVMFRQVRTGNKYPHLLDSEDRPRPELSV</sequence>
<dbReference type="Proteomes" id="UP001215598">
    <property type="component" value="Unassembled WGS sequence"/>
</dbReference>
<proteinExistence type="predicted"/>
<dbReference type="EMBL" id="JARKIB010000047">
    <property type="protein sequence ID" value="KAJ7756325.1"/>
    <property type="molecule type" value="Genomic_DNA"/>
</dbReference>
<reference evidence="1" key="1">
    <citation type="submission" date="2023-03" db="EMBL/GenBank/DDBJ databases">
        <title>Massive genome expansion in bonnet fungi (Mycena s.s.) driven by repeated elements and novel gene families across ecological guilds.</title>
        <authorList>
            <consortium name="Lawrence Berkeley National Laboratory"/>
            <person name="Harder C.B."/>
            <person name="Miyauchi S."/>
            <person name="Viragh M."/>
            <person name="Kuo A."/>
            <person name="Thoen E."/>
            <person name="Andreopoulos B."/>
            <person name="Lu D."/>
            <person name="Skrede I."/>
            <person name="Drula E."/>
            <person name="Henrissat B."/>
            <person name="Morin E."/>
            <person name="Kohler A."/>
            <person name="Barry K."/>
            <person name="LaButti K."/>
            <person name="Morin E."/>
            <person name="Salamov A."/>
            <person name="Lipzen A."/>
            <person name="Mereny Z."/>
            <person name="Hegedus B."/>
            <person name="Baldrian P."/>
            <person name="Stursova M."/>
            <person name="Weitz H."/>
            <person name="Taylor A."/>
            <person name="Grigoriev I.V."/>
            <person name="Nagy L.G."/>
            <person name="Martin F."/>
            <person name="Kauserud H."/>
        </authorList>
    </citation>
    <scope>NUCLEOTIDE SEQUENCE</scope>
    <source>
        <strain evidence="1">CBHHK182m</strain>
    </source>
</reference>
<accession>A0AAD7J5X4</accession>
<evidence type="ECO:0000313" key="1">
    <source>
        <dbReference type="EMBL" id="KAJ7756325.1"/>
    </source>
</evidence>
<evidence type="ECO:0000313" key="2">
    <source>
        <dbReference type="Proteomes" id="UP001215598"/>
    </source>
</evidence>
<dbReference type="AlphaFoldDB" id="A0AAD7J5X4"/>
<gene>
    <name evidence="1" type="ORF">B0H16DRAFT_698056</name>
</gene>